<dbReference type="SMART" id="SM00483">
    <property type="entry name" value="POLXc"/>
    <property type="match status" value="1"/>
</dbReference>
<dbReference type="InterPro" id="IPR016195">
    <property type="entry name" value="Pol/histidinol_Pase-like"/>
</dbReference>
<evidence type="ECO:0000256" key="6">
    <source>
        <dbReference type="ARBA" id="ARBA00023204"/>
    </source>
</evidence>
<evidence type="ECO:0000256" key="4">
    <source>
        <dbReference type="ARBA" id="ARBA00022763"/>
    </source>
</evidence>
<proteinExistence type="predicted"/>
<dbReference type="Gene3D" id="3.20.20.140">
    <property type="entry name" value="Metal-dependent hydrolases"/>
    <property type="match status" value="1"/>
</dbReference>
<dbReference type="Pfam" id="PF14791">
    <property type="entry name" value="DNA_pol_B_thumb"/>
    <property type="match status" value="1"/>
</dbReference>
<dbReference type="Gene3D" id="1.10.150.110">
    <property type="entry name" value="DNA polymerase beta, N-terminal domain-like"/>
    <property type="match status" value="1"/>
</dbReference>
<dbReference type="PRINTS" id="PR00870">
    <property type="entry name" value="DNAPOLXBETA"/>
</dbReference>
<dbReference type="PANTHER" id="PTHR11276:SF28">
    <property type="entry name" value="DNA POLYMERASE LAMBDA"/>
    <property type="match status" value="1"/>
</dbReference>
<keyword evidence="6" id="KW-0234">DNA repair</keyword>
<dbReference type="GO" id="GO:0006281">
    <property type="term" value="P:DNA repair"/>
    <property type="evidence" value="ECO:0007669"/>
    <property type="project" value="UniProtKB-KW"/>
</dbReference>
<dbReference type="EC" id="2.7.7.7" evidence="1"/>
<feature type="domain" description="DNA-directed DNA polymerase X" evidence="8">
    <location>
        <begin position="10"/>
        <end position="334"/>
    </location>
</feature>
<accession>A0A2M8ES87</accession>
<dbReference type="InterPro" id="IPR029398">
    <property type="entry name" value="PolB_thumb"/>
</dbReference>
<reference evidence="10" key="1">
    <citation type="submission" date="2017-09" db="EMBL/GenBank/DDBJ databases">
        <title>Depth-based differentiation of microbial function through sediment-hosted aquifers and enrichment of novel symbionts in the deep terrestrial subsurface.</title>
        <authorList>
            <person name="Probst A.J."/>
            <person name="Ladd B."/>
            <person name="Jarett J.K."/>
            <person name="Geller-Mcgrath D.E."/>
            <person name="Sieber C.M.K."/>
            <person name="Emerson J.B."/>
            <person name="Anantharaman K."/>
            <person name="Thomas B.C."/>
            <person name="Malmstrom R."/>
            <person name="Stieglmeier M."/>
            <person name="Klingl A."/>
            <person name="Woyke T."/>
            <person name="Ryan C.M."/>
            <person name="Banfield J.F."/>
        </authorList>
    </citation>
    <scope>NUCLEOTIDE SEQUENCE [LARGE SCALE GENOMIC DNA]</scope>
</reference>
<gene>
    <name evidence="9" type="ORF">CO054_02565</name>
</gene>
<dbReference type="CDD" id="cd00141">
    <property type="entry name" value="NT_POLXc"/>
    <property type="match status" value="1"/>
</dbReference>
<organism evidence="9 10">
    <name type="scientific">Candidatus Shapirobacteria bacterium CG_4_9_14_0_2_um_filter_39_11</name>
    <dbReference type="NCBI Taxonomy" id="1974478"/>
    <lineage>
        <taxon>Bacteria</taxon>
        <taxon>Candidatus Shapironibacteriota</taxon>
    </lineage>
</organism>
<dbReference type="Gene3D" id="3.30.210.10">
    <property type="entry name" value="DNA polymerase, thumb domain"/>
    <property type="match status" value="1"/>
</dbReference>
<dbReference type="SUPFAM" id="SSF47802">
    <property type="entry name" value="DNA polymerase beta, N-terminal domain-like"/>
    <property type="match status" value="1"/>
</dbReference>
<dbReference type="EMBL" id="PFSF01000056">
    <property type="protein sequence ID" value="PJC27990.1"/>
    <property type="molecule type" value="Genomic_DNA"/>
</dbReference>
<dbReference type="PANTHER" id="PTHR11276">
    <property type="entry name" value="DNA POLYMERASE TYPE-X FAMILY MEMBER"/>
    <property type="match status" value="1"/>
</dbReference>
<dbReference type="AlphaFoldDB" id="A0A2M8ES87"/>
<keyword evidence="5" id="KW-0239">DNA-directed DNA polymerase</keyword>
<dbReference type="SUPFAM" id="SSF89550">
    <property type="entry name" value="PHP domain-like"/>
    <property type="match status" value="1"/>
</dbReference>
<evidence type="ECO:0000256" key="2">
    <source>
        <dbReference type="ARBA" id="ARBA00022679"/>
    </source>
</evidence>
<keyword evidence="2" id="KW-0808">Transferase</keyword>
<comment type="caution">
    <text evidence="9">The sequence shown here is derived from an EMBL/GenBank/DDBJ whole genome shotgun (WGS) entry which is preliminary data.</text>
</comment>
<dbReference type="GO" id="GO:0003677">
    <property type="term" value="F:DNA binding"/>
    <property type="evidence" value="ECO:0007669"/>
    <property type="project" value="InterPro"/>
</dbReference>
<evidence type="ECO:0000259" key="8">
    <source>
        <dbReference type="SMART" id="SM00483"/>
    </source>
</evidence>
<name>A0A2M8ES87_9BACT</name>
<dbReference type="InterPro" id="IPR022312">
    <property type="entry name" value="DNA_pol_X"/>
</dbReference>
<dbReference type="InterPro" id="IPR043519">
    <property type="entry name" value="NT_sf"/>
</dbReference>
<evidence type="ECO:0000313" key="9">
    <source>
        <dbReference type="EMBL" id="PJC27990.1"/>
    </source>
</evidence>
<keyword evidence="3" id="KW-0548">Nucleotidyltransferase</keyword>
<comment type="catalytic activity">
    <reaction evidence="7">
        <text>DNA(n) + a 2'-deoxyribonucleoside 5'-triphosphate = DNA(n+1) + diphosphate</text>
        <dbReference type="Rhea" id="RHEA:22508"/>
        <dbReference type="Rhea" id="RHEA-COMP:17339"/>
        <dbReference type="Rhea" id="RHEA-COMP:17340"/>
        <dbReference type="ChEBI" id="CHEBI:33019"/>
        <dbReference type="ChEBI" id="CHEBI:61560"/>
        <dbReference type="ChEBI" id="CHEBI:173112"/>
        <dbReference type="EC" id="2.7.7.7"/>
    </reaction>
</comment>
<evidence type="ECO:0000256" key="5">
    <source>
        <dbReference type="ARBA" id="ARBA00022932"/>
    </source>
</evidence>
<evidence type="ECO:0000256" key="7">
    <source>
        <dbReference type="ARBA" id="ARBA00049244"/>
    </source>
</evidence>
<keyword evidence="4" id="KW-0227">DNA damage</keyword>
<protein>
    <recommendedName>
        <fullName evidence="1">DNA-directed DNA polymerase</fullName>
        <ecNumber evidence="1">2.7.7.7</ecNumber>
    </recommendedName>
</protein>
<sequence>MMVIMKIGRNINNQEIAKLLRVISAAYEIRGGNKFKIIAYDRAATAIEHATSEAKDLWDDGKLTEIPGVGASIASHLDELFRKGKVAHFEAIMRGLPPAMFEFLDIPGIGAKSAYKLCRELKIKNSQTAVLDLEKAAKKGKIAKIEGFGQKSQEDILEAIKVFKAGEIKENRMVLPYADAIAQEMISYLKKIPATVQADPLGSLRRRVATIGDVDIAVSTLKPVEVINWFVRYPKARKLVEKGPSGATILLKNGRQVDLRVQRPEAYGAMLQYFTGSKHHNIHLRELALKKGFSLSEYGIKKIKNLKLKIKNYANEEDFYKALDMDWIPPELREDTGEIEAALLPPIRRDQGKPDGLPKLVELEDVKGDLHIHSNFPVEESHDPGLDPMEEIIKVAHTLNYEYIGFTEHNPSQSQHSENQIISLLKRKKEAIDKINYSRVKKLLNGIFNGLEIDIKPNGELAIPEKALDLLDYGLASIHSSFRMSR</sequence>
<evidence type="ECO:0000256" key="3">
    <source>
        <dbReference type="ARBA" id="ARBA00022695"/>
    </source>
</evidence>
<dbReference type="InterPro" id="IPR002054">
    <property type="entry name" value="DNA-dir_DNA_pol_X"/>
</dbReference>
<evidence type="ECO:0000256" key="1">
    <source>
        <dbReference type="ARBA" id="ARBA00012417"/>
    </source>
</evidence>
<dbReference type="GO" id="GO:0003887">
    <property type="term" value="F:DNA-directed DNA polymerase activity"/>
    <property type="evidence" value="ECO:0007669"/>
    <property type="project" value="UniProtKB-KW"/>
</dbReference>
<dbReference type="InterPro" id="IPR027421">
    <property type="entry name" value="DNA_pol_lamdba_lyase_dom_sf"/>
</dbReference>
<dbReference type="SUPFAM" id="SSF81301">
    <property type="entry name" value="Nucleotidyltransferase"/>
    <property type="match status" value="1"/>
</dbReference>
<evidence type="ECO:0000313" key="10">
    <source>
        <dbReference type="Proteomes" id="UP000229816"/>
    </source>
</evidence>
<dbReference type="InterPro" id="IPR037160">
    <property type="entry name" value="DNA_Pol_thumb_sf"/>
</dbReference>
<dbReference type="Pfam" id="PF14520">
    <property type="entry name" value="HHH_5"/>
    <property type="match status" value="1"/>
</dbReference>
<dbReference type="Gene3D" id="3.30.460.10">
    <property type="entry name" value="Beta Polymerase, domain 2"/>
    <property type="match status" value="1"/>
</dbReference>
<dbReference type="InterPro" id="IPR002008">
    <property type="entry name" value="DNA_pol_X_beta-like"/>
</dbReference>
<dbReference type="InterPro" id="IPR010996">
    <property type="entry name" value="HHH_MUS81"/>
</dbReference>
<dbReference type="Gene3D" id="1.10.150.20">
    <property type="entry name" value="5' to 3' exonuclease, C-terminal subdomain"/>
    <property type="match status" value="1"/>
</dbReference>
<dbReference type="Pfam" id="PF14716">
    <property type="entry name" value="HHH_8"/>
    <property type="match status" value="1"/>
</dbReference>
<dbReference type="Proteomes" id="UP000229816">
    <property type="component" value="Unassembled WGS sequence"/>
</dbReference>